<feature type="region of interest" description="Disordered" evidence="8">
    <location>
        <begin position="143"/>
        <end position="210"/>
    </location>
</feature>
<feature type="coiled-coil region" evidence="7">
    <location>
        <begin position="767"/>
        <end position="797"/>
    </location>
</feature>
<evidence type="ECO:0000256" key="8">
    <source>
        <dbReference type="SAM" id="MobiDB-lite"/>
    </source>
</evidence>
<dbReference type="GO" id="GO:0005663">
    <property type="term" value="C:DNA replication factor C complex"/>
    <property type="evidence" value="ECO:0007669"/>
    <property type="project" value="TreeGrafter"/>
</dbReference>
<dbReference type="GO" id="GO:0005524">
    <property type="term" value="F:ATP binding"/>
    <property type="evidence" value="ECO:0007669"/>
    <property type="project" value="UniProtKB-KW"/>
</dbReference>
<dbReference type="CDD" id="cd18137">
    <property type="entry name" value="HLD_clamp_pol_III_gamma_tau"/>
    <property type="match status" value="1"/>
</dbReference>
<feature type="domain" description="AAA+ ATPase" evidence="9">
    <location>
        <begin position="487"/>
        <end position="628"/>
    </location>
</feature>
<dbReference type="Gene3D" id="1.10.8.60">
    <property type="match status" value="1"/>
</dbReference>
<dbReference type="SUPFAM" id="SSF48019">
    <property type="entry name" value="post-AAA+ oligomerization domain-like"/>
    <property type="match status" value="1"/>
</dbReference>
<keyword evidence="4" id="KW-0862">Zinc</keyword>
<keyword evidence="3" id="KW-0547">Nucleotide-binding</keyword>
<dbReference type="Proteomes" id="UP000467840">
    <property type="component" value="Chromosome 16"/>
</dbReference>
<feature type="compositionally biased region" description="Basic and acidic residues" evidence="8">
    <location>
        <begin position="98"/>
        <end position="108"/>
    </location>
</feature>
<dbReference type="AlphaFoldDB" id="A0A6A6LTN8"/>
<evidence type="ECO:0000256" key="7">
    <source>
        <dbReference type="SAM" id="Coils"/>
    </source>
</evidence>
<sequence length="1203" mass="133662">MTQAVRNRILKDANGHIGDHLLNHIHLTNCIHLKNHMHKQSPILADRSLMRDLIVLQRSRSLRDPSASPPSWHSPSIVDLLPNKGDKDATIMGGRRSVGVERRREGRRLSGSSPHFASVAPSKVFPGELSGGNDAIAAISDYSSKSGARDGRRVKREESSRKSNRVDLLGGDEYPLRDQYANGLVKDTISGNSESKSRKSKQKGRHSQDVHIKTLSEQLNKVPLDIDVASSNIHLRRSRQEKTGEEPETSIRGYSGLNRVKRRKFRGTRRTRATPSSRDVGGQNEMSVASNSLAEGSARPRYHMEEEEEEEYRDQNITRVPRNGCGIPWNWSRIHHRGKTFLDRAGRSFSCGLSDSRLRKGGMASHEKDVPNMPVVSDHSSSSTKSDAEVLPLLVEASVSLESTDNAGWVHDYSGELGIYADHLLKNDVDSDLASEARSGGQHKLGRKHNSRHQNLTQKYMPRTFRDLVGQNLVAQALSNAVMRRKIGLLYVFYGPHGTGKTSCARIFARALNCQSLEHPKPCGCCNPCIAHDMGKSRNIREVGPVSNFDFESIMDLLDNMIISHLPSQFRVFIFDDCDTLSPDCWSAISRVIDRAPRRVVSVLVSSSLDVLPHTIISRCQKFFFPKLKDADITYTLQWIASKEDIDIDKDALKLIASRSDGSLRDAEMTLEQLSLLGVKISVPLVQELVGLISDEKLVDLLDLALSADTVNTVKNLRVIMETGVEPLALMSQLATVITDILAVVMTSQKKGIEGSFFDDNHVSSKIIMSKEDMEKLRQALKTLSEAEKQLRMSNDKLTWLTAALLQLAPDQQYMLPSSSPETSFNHSPMTLNNANGRDVARKGGEQAEMPNNERSLSTNVRLENLPARTSGDFQINGVSNGVNVDRKRNGGARMVPQWTSALSSDTVRVSDRQMSAKSRKGYEEIWLEVLGKIQFNSIKEFLYQEGKLISVSFGAAPTVQLIFSSHLTKLKAEKFRAHILQAFESVLGSPVTIEIRCESNRDTSEGFHAPLILPAPRKASSQMAVEPETTGGSRMPRAGESLDVGRSEIVEIPASPREIKGNGHVDNNAESSKRGLQRAREGDSAVSLKKSSISPKSERRRPGKQSQSKSLVRSKVSLAHVIQQAEGCTHQSGWSKRKAVSIAERLEQENLRLEPRSRSLLCWKASRVTRRKLSRLKMRTRRPHSLLKLVSCGKCLSSKSPR</sequence>
<dbReference type="GO" id="GO:0003689">
    <property type="term" value="F:DNA clamp loader activity"/>
    <property type="evidence" value="ECO:0007669"/>
    <property type="project" value="TreeGrafter"/>
</dbReference>
<evidence type="ECO:0000256" key="4">
    <source>
        <dbReference type="ARBA" id="ARBA00022833"/>
    </source>
</evidence>
<evidence type="ECO:0000313" key="10">
    <source>
        <dbReference type="EMBL" id="KAF2302969.1"/>
    </source>
</evidence>
<evidence type="ECO:0000256" key="1">
    <source>
        <dbReference type="ARBA" id="ARBA00006360"/>
    </source>
</evidence>
<dbReference type="FunFam" id="1.10.8.60:FF:000013">
    <property type="entry name" value="DNA polymerase III subunit gamma/tau"/>
    <property type="match status" value="1"/>
</dbReference>
<keyword evidence="11" id="KW-1185">Reference proteome</keyword>
<dbReference type="InterPro" id="IPR012763">
    <property type="entry name" value="DNA_pol_III_sug/sutau_N"/>
</dbReference>
<dbReference type="InterPro" id="IPR003593">
    <property type="entry name" value="AAA+_ATPase"/>
</dbReference>
<feature type="region of interest" description="Disordered" evidence="8">
    <location>
        <begin position="264"/>
        <end position="301"/>
    </location>
</feature>
<dbReference type="GO" id="GO:0006281">
    <property type="term" value="P:DNA repair"/>
    <property type="evidence" value="ECO:0007669"/>
    <property type="project" value="TreeGrafter"/>
</dbReference>
<dbReference type="EMBL" id="JAAGAX010000009">
    <property type="protein sequence ID" value="KAF2302969.1"/>
    <property type="molecule type" value="Genomic_DNA"/>
</dbReference>
<organism evidence="10 11">
    <name type="scientific">Hevea brasiliensis</name>
    <name type="common">Para rubber tree</name>
    <name type="synonym">Siphonia brasiliensis</name>
    <dbReference type="NCBI Taxonomy" id="3981"/>
    <lineage>
        <taxon>Eukaryota</taxon>
        <taxon>Viridiplantae</taxon>
        <taxon>Streptophyta</taxon>
        <taxon>Embryophyta</taxon>
        <taxon>Tracheophyta</taxon>
        <taxon>Spermatophyta</taxon>
        <taxon>Magnoliopsida</taxon>
        <taxon>eudicotyledons</taxon>
        <taxon>Gunneridae</taxon>
        <taxon>Pentapetalae</taxon>
        <taxon>rosids</taxon>
        <taxon>fabids</taxon>
        <taxon>Malpighiales</taxon>
        <taxon>Euphorbiaceae</taxon>
        <taxon>Crotonoideae</taxon>
        <taxon>Micrandreae</taxon>
        <taxon>Hevea</taxon>
    </lineage>
</organism>
<dbReference type="GO" id="GO:0009360">
    <property type="term" value="C:DNA polymerase III complex"/>
    <property type="evidence" value="ECO:0007669"/>
    <property type="project" value="InterPro"/>
</dbReference>
<dbReference type="SUPFAM" id="SSF52540">
    <property type="entry name" value="P-loop containing nucleoside triphosphate hydrolases"/>
    <property type="match status" value="1"/>
</dbReference>
<dbReference type="Pfam" id="PF13177">
    <property type="entry name" value="DNA_pol3_delta2"/>
    <property type="match status" value="1"/>
</dbReference>
<dbReference type="GO" id="GO:0003677">
    <property type="term" value="F:DNA binding"/>
    <property type="evidence" value="ECO:0007669"/>
    <property type="project" value="InterPro"/>
</dbReference>
<dbReference type="NCBIfam" id="TIGR02397">
    <property type="entry name" value="dnaX_nterm"/>
    <property type="match status" value="1"/>
</dbReference>
<name>A0A6A6LTN8_HEVBR</name>
<proteinExistence type="inferred from homology"/>
<keyword evidence="5" id="KW-0067">ATP-binding</keyword>
<reference evidence="10 11" key="1">
    <citation type="journal article" date="2020" name="Mol. Plant">
        <title>The Chromosome-Based Rubber Tree Genome Provides New Insights into Spurge Genome Evolution and Rubber Biosynthesis.</title>
        <authorList>
            <person name="Liu J."/>
            <person name="Shi C."/>
            <person name="Shi C.C."/>
            <person name="Li W."/>
            <person name="Zhang Q.J."/>
            <person name="Zhang Y."/>
            <person name="Li K."/>
            <person name="Lu H.F."/>
            <person name="Shi C."/>
            <person name="Zhu S.T."/>
            <person name="Xiao Z.Y."/>
            <person name="Nan H."/>
            <person name="Yue Y."/>
            <person name="Zhu X.G."/>
            <person name="Wu Y."/>
            <person name="Hong X.N."/>
            <person name="Fan G.Y."/>
            <person name="Tong Y."/>
            <person name="Zhang D."/>
            <person name="Mao C.L."/>
            <person name="Liu Y.L."/>
            <person name="Hao S.J."/>
            <person name="Liu W.Q."/>
            <person name="Lv M.Q."/>
            <person name="Zhang H.B."/>
            <person name="Liu Y."/>
            <person name="Hu-Tang G.R."/>
            <person name="Wang J.P."/>
            <person name="Wang J.H."/>
            <person name="Sun Y.H."/>
            <person name="Ni S.B."/>
            <person name="Chen W.B."/>
            <person name="Zhang X.C."/>
            <person name="Jiao Y.N."/>
            <person name="Eichler E.E."/>
            <person name="Li G.H."/>
            <person name="Liu X."/>
            <person name="Gao L.Z."/>
        </authorList>
    </citation>
    <scope>NUCLEOTIDE SEQUENCE [LARGE SCALE GENOMIC DNA]</scope>
    <source>
        <strain evidence="11">cv. GT1</strain>
        <tissue evidence="10">Leaf</tissue>
    </source>
</reference>
<evidence type="ECO:0000259" key="9">
    <source>
        <dbReference type="SMART" id="SM00382"/>
    </source>
</evidence>
<dbReference type="Pfam" id="PF23007">
    <property type="entry name" value="DnaA_N-like_STI"/>
    <property type="match status" value="1"/>
</dbReference>
<feature type="region of interest" description="Disordered" evidence="8">
    <location>
        <begin position="83"/>
        <end position="115"/>
    </location>
</feature>
<dbReference type="Pfam" id="PF22608">
    <property type="entry name" value="DNAX_ATPase_lid"/>
    <property type="match status" value="1"/>
</dbReference>
<dbReference type="InterPro" id="IPR054506">
    <property type="entry name" value="DnaA_N-like_STI"/>
</dbReference>
<feature type="region of interest" description="Disordered" evidence="8">
    <location>
        <begin position="1019"/>
        <end position="1113"/>
    </location>
</feature>
<dbReference type="GO" id="GO:0046872">
    <property type="term" value="F:metal ion binding"/>
    <property type="evidence" value="ECO:0007669"/>
    <property type="project" value="UniProtKB-KW"/>
</dbReference>
<dbReference type="PANTHER" id="PTHR11669">
    <property type="entry name" value="REPLICATION FACTOR C / DNA POLYMERASE III GAMMA-TAU SUBUNIT"/>
    <property type="match status" value="1"/>
</dbReference>
<dbReference type="Pfam" id="PF12169">
    <property type="entry name" value="DNA_pol3_gamma3"/>
    <property type="match status" value="1"/>
</dbReference>
<dbReference type="InterPro" id="IPR008921">
    <property type="entry name" value="DNA_pol3_clamp-load_cplx_C"/>
</dbReference>
<dbReference type="InterPro" id="IPR045085">
    <property type="entry name" value="HLD_clamp_pol_III_gamma_tau"/>
</dbReference>
<comment type="caution">
    <text evidence="10">The sequence shown here is derived from an EMBL/GenBank/DDBJ whole genome shotgun (WGS) entry which is preliminary data.</text>
</comment>
<evidence type="ECO:0000256" key="5">
    <source>
        <dbReference type="ARBA" id="ARBA00022840"/>
    </source>
</evidence>
<dbReference type="InterPro" id="IPR022754">
    <property type="entry name" value="DNA_pol_III_gamma-3"/>
</dbReference>
<feature type="region of interest" description="Disordered" evidence="8">
    <location>
        <begin position="363"/>
        <end position="384"/>
    </location>
</feature>
<feature type="compositionally biased region" description="Polar residues" evidence="8">
    <location>
        <begin position="284"/>
        <end position="294"/>
    </location>
</feature>
<accession>A0A6A6LTN8</accession>
<keyword evidence="2" id="KW-0479">Metal-binding</keyword>
<dbReference type="SMART" id="SM00382">
    <property type="entry name" value="AAA"/>
    <property type="match status" value="1"/>
</dbReference>
<dbReference type="PANTHER" id="PTHR11669:SF46">
    <property type="entry name" value="PROTEIN STICHEL-LIKE 3"/>
    <property type="match status" value="1"/>
</dbReference>
<dbReference type="Gene3D" id="1.20.272.10">
    <property type="match status" value="1"/>
</dbReference>
<protein>
    <recommendedName>
        <fullName evidence="9">AAA+ ATPase domain-containing protein</fullName>
    </recommendedName>
</protein>
<evidence type="ECO:0000256" key="3">
    <source>
        <dbReference type="ARBA" id="ARBA00022741"/>
    </source>
</evidence>
<dbReference type="GO" id="GO:0006261">
    <property type="term" value="P:DNA-templated DNA replication"/>
    <property type="evidence" value="ECO:0007669"/>
    <property type="project" value="TreeGrafter"/>
</dbReference>
<dbReference type="InterPro" id="IPR027417">
    <property type="entry name" value="P-loop_NTPase"/>
</dbReference>
<dbReference type="GO" id="GO:0003887">
    <property type="term" value="F:DNA-directed DNA polymerase activity"/>
    <property type="evidence" value="ECO:0007669"/>
    <property type="project" value="InterPro"/>
</dbReference>
<keyword evidence="6 7" id="KW-0175">Coiled coil</keyword>
<feature type="compositionally biased region" description="Basic and acidic residues" evidence="8">
    <location>
        <begin position="147"/>
        <end position="165"/>
    </location>
</feature>
<dbReference type="InterPro" id="IPR050238">
    <property type="entry name" value="DNA_Rep/Repair_Clamp_Loader"/>
</dbReference>
<evidence type="ECO:0000313" key="11">
    <source>
        <dbReference type="Proteomes" id="UP000467840"/>
    </source>
</evidence>
<gene>
    <name evidence="10" type="ORF">GH714_012107</name>
</gene>
<evidence type="ECO:0000256" key="2">
    <source>
        <dbReference type="ARBA" id="ARBA00022723"/>
    </source>
</evidence>
<evidence type="ECO:0000256" key="6">
    <source>
        <dbReference type="ARBA" id="ARBA00023054"/>
    </source>
</evidence>
<comment type="similarity">
    <text evidence="1">Belongs to the DnaX/STICHEL family.</text>
</comment>
<dbReference type="Gene3D" id="3.40.50.300">
    <property type="entry name" value="P-loop containing nucleotide triphosphate hydrolases"/>
    <property type="match status" value="1"/>
</dbReference>